<feature type="region of interest" description="Disordered" evidence="1">
    <location>
        <begin position="1"/>
        <end position="26"/>
    </location>
</feature>
<dbReference type="AlphaFoldDB" id="A0A0K1Q3W0"/>
<accession>A0A0K1Q3W0</accession>
<gene>
    <name evidence="2" type="ORF">AKJ09_06985</name>
</gene>
<protein>
    <submittedName>
        <fullName evidence="2">Uncharacterized protein</fullName>
    </submittedName>
</protein>
<evidence type="ECO:0000313" key="2">
    <source>
        <dbReference type="EMBL" id="AKV00322.1"/>
    </source>
</evidence>
<organism evidence="2 3">
    <name type="scientific">Labilithrix luteola</name>
    <dbReference type="NCBI Taxonomy" id="1391654"/>
    <lineage>
        <taxon>Bacteria</taxon>
        <taxon>Pseudomonadati</taxon>
        <taxon>Myxococcota</taxon>
        <taxon>Polyangia</taxon>
        <taxon>Polyangiales</taxon>
        <taxon>Labilitrichaceae</taxon>
        <taxon>Labilithrix</taxon>
    </lineage>
</organism>
<evidence type="ECO:0000313" key="3">
    <source>
        <dbReference type="Proteomes" id="UP000064967"/>
    </source>
</evidence>
<reference evidence="2 3" key="1">
    <citation type="submission" date="2015-08" db="EMBL/GenBank/DDBJ databases">
        <authorList>
            <person name="Babu N.S."/>
            <person name="Beckwith C.J."/>
            <person name="Beseler K.G."/>
            <person name="Brison A."/>
            <person name="Carone J.V."/>
            <person name="Caskin T.P."/>
            <person name="Diamond M."/>
            <person name="Durham M.E."/>
            <person name="Foxe J.M."/>
            <person name="Go M."/>
            <person name="Henderson B.A."/>
            <person name="Jones I.B."/>
            <person name="McGettigan J.A."/>
            <person name="Micheletti S.J."/>
            <person name="Nasrallah M.E."/>
            <person name="Ortiz D."/>
            <person name="Piller C.R."/>
            <person name="Privatt S.R."/>
            <person name="Schneider S.L."/>
            <person name="Sharp S."/>
            <person name="Smith T.C."/>
            <person name="Stanton J.D."/>
            <person name="Ullery H.E."/>
            <person name="Wilson R.J."/>
            <person name="Serrano M.G."/>
            <person name="Buck G."/>
            <person name="Lee V."/>
            <person name="Wang Y."/>
            <person name="Carvalho R."/>
            <person name="Voegtly L."/>
            <person name="Shi R."/>
            <person name="Duckworth R."/>
            <person name="Johnson A."/>
            <person name="Loviza R."/>
            <person name="Walstead R."/>
            <person name="Shah Z."/>
            <person name="Kiflezghi M."/>
            <person name="Wade K."/>
            <person name="Ball S.L."/>
            <person name="Bradley K.W."/>
            <person name="Asai D.J."/>
            <person name="Bowman C.A."/>
            <person name="Russell D.A."/>
            <person name="Pope W.H."/>
            <person name="Jacobs-Sera D."/>
            <person name="Hendrix R.W."/>
            <person name="Hatfull G.F."/>
        </authorList>
    </citation>
    <scope>NUCLEOTIDE SEQUENCE [LARGE SCALE GENOMIC DNA]</scope>
    <source>
        <strain evidence="2 3">DSM 27648</strain>
    </source>
</reference>
<dbReference type="KEGG" id="llu:AKJ09_06985"/>
<keyword evidence="3" id="KW-1185">Reference proteome</keyword>
<name>A0A0K1Q3W0_9BACT</name>
<evidence type="ECO:0000256" key="1">
    <source>
        <dbReference type="SAM" id="MobiDB-lite"/>
    </source>
</evidence>
<proteinExistence type="predicted"/>
<feature type="compositionally biased region" description="Polar residues" evidence="1">
    <location>
        <begin position="1"/>
        <end position="13"/>
    </location>
</feature>
<dbReference type="Proteomes" id="UP000064967">
    <property type="component" value="Chromosome"/>
</dbReference>
<sequence>MAFDQGSTQTATATADEVGSPLARQRVERDYFRQQTCDDDTKASFARHAVALVSPPARITSGTRR</sequence>
<dbReference type="EMBL" id="CP012333">
    <property type="protein sequence ID" value="AKV00322.1"/>
    <property type="molecule type" value="Genomic_DNA"/>
</dbReference>